<keyword evidence="3" id="KW-0032">Aminotransferase</keyword>
<dbReference type="SUPFAM" id="SSF53383">
    <property type="entry name" value="PLP-dependent transferases"/>
    <property type="match status" value="1"/>
</dbReference>
<reference evidence="3 4" key="1">
    <citation type="journal article" date="2019" name="Appl. Environ. Microbiol.">
        <title>Environmental Evidence and Genomic Insight of Iron-oxidizing Bacteria Preference Towards More Corrosion Resistant Stainless Steel at Higher Salinities.</title>
        <authorList>
            <person name="Garrison C.E."/>
            <person name="Price K.A."/>
            <person name="Field E.K."/>
        </authorList>
    </citation>
    <scope>NUCLEOTIDE SEQUENCE [LARGE SCALE GENOMIC DNA]</scope>
    <source>
        <strain evidence="3 4">P3</strain>
    </source>
</reference>
<dbReference type="AlphaFoldDB" id="A0A5R9GMQ9"/>
<protein>
    <submittedName>
        <fullName evidence="3">Aminotransferase class V-fold PLP-dependent enzyme</fullName>
    </submittedName>
</protein>
<evidence type="ECO:0000313" key="4">
    <source>
        <dbReference type="Proteomes" id="UP000306585"/>
    </source>
</evidence>
<dbReference type="PANTHER" id="PTHR43586:SF15">
    <property type="entry name" value="BLR3095 PROTEIN"/>
    <property type="match status" value="1"/>
</dbReference>
<dbReference type="PANTHER" id="PTHR43586">
    <property type="entry name" value="CYSTEINE DESULFURASE"/>
    <property type="match status" value="1"/>
</dbReference>
<proteinExistence type="predicted"/>
<evidence type="ECO:0000259" key="2">
    <source>
        <dbReference type="Pfam" id="PF00266"/>
    </source>
</evidence>
<dbReference type="GO" id="GO:0008483">
    <property type="term" value="F:transaminase activity"/>
    <property type="evidence" value="ECO:0007669"/>
    <property type="project" value="UniProtKB-KW"/>
</dbReference>
<accession>A0A5R9GMQ9</accession>
<organism evidence="3 4">
    <name type="scientific">Mariprofundus erugo</name>
    <dbReference type="NCBI Taxonomy" id="2528639"/>
    <lineage>
        <taxon>Bacteria</taxon>
        <taxon>Pseudomonadati</taxon>
        <taxon>Pseudomonadota</taxon>
        <taxon>Candidatius Mariprofundia</taxon>
        <taxon>Mariprofundales</taxon>
        <taxon>Mariprofundaceae</taxon>
        <taxon>Mariprofundus</taxon>
    </lineage>
</organism>
<evidence type="ECO:0000256" key="1">
    <source>
        <dbReference type="ARBA" id="ARBA00022898"/>
    </source>
</evidence>
<dbReference type="InterPro" id="IPR015421">
    <property type="entry name" value="PyrdxlP-dep_Trfase_major"/>
</dbReference>
<gene>
    <name evidence="3" type="ORF">FEF65_06980</name>
</gene>
<dbReference type="EMBL" id="VBRY01000005">
    <property type="protein sequence ID" value="TLS67651.1"/>
    <property type="molecule type" value="Genomic_DNA"/>
</dbReference>
<dbReference type="Pfam" id="PF00266">
    <property type="entry name" value="Aminotran_5"/>
    <property type="match status" value="1"/>
</dbReference>
<dbReference type="InterPro" id="IPR000192">
    <property type="entry name" value="Aminotrans_V_dom"/>
</dbReference>
<dbReference type="Gene3D" id="3.40.640.10">
    <property type="entry name" value="Type I PLP-dependent aspartate aminotransferase-like (Major domain)"/>
    <property type="match status" value="1"/>
</dbReference>
<keyword evidence="3" id="KW-0808">Transferase</keyword>
<comment type="caution">
    <text evidence="3">The sequence shown here is derived from an EMBL/GenBank/DDBJ whole genome shotgun (WGS) entry which is preliminary data.</text>
</comment>
<dbReference type="InterPro" id="IPR015422">
    <property type="entry name" value="PyrdxlP-dep_Trfase_small"/>
</dbReference>
<evidence type="ECO:0000313" key="3">
    <source>
        <dbReference type="EMBL" id="TLS67651.1"/>
    </source>
</evidence>
<dbReference type="RefSeq" id="WP_138239084.1">
    <property type="nucleotide sequence ID" value="NZ_VBRY01000005.1"/>
</dbReference>
<name>A0A5R9GMQ9_9PROT</name>
<dbReference type="Proteomes" id="UP000306585">
    <property type="component" value="Unassembled WGS sequence"/>
</dbReference>
<dbReference type="InterPro" id="IPR015424">
    <property type="entry name" value="PyrdxlP-dep_Trfase"/>
</dbReference>
<keyword evidence="1" id="KW-0663">Pyridoxal phosphate</keyword>
<feature type="domain" description="Aminotransferase class V" evidence="2">
    <location>
        <begin position="55"/>
        <end position="363"/>
    </location>
</feature>
<sequence>MRAWADEFPLDEGLIYLNHAAVGVWPRRTRDAVSAFADENMYRGAAGYPAWLKVEQRLREQLKGVLNAESADDIALCKNTSEALSLIAYGLTWRAGDNIVTSNQEFPSNRIVWESLSRAGVELRQADISVDDPEGAMLAMCDARTRLLTVSSVQYASGLRMNLEVLGDYCREHSVLFCVDAIQSLGALKFDLQHCHADFVVADAHKWLLGPEGLALFYSSAEAREQLGLQQYGWHMVEHVGDFDRLTWSIADSARRFEPGSPNMLGIHALHASLSLFEEVGMAAVEAEVLDRANRLMRWVEDEAELQLVTPPDSLRYAGIVSFRCRELDAVGHMQLWQALMRAGLICACRAGAIRFSPHFYSNLEPLAGVWSQVRSSLR</sequence>
<dbReference type="Gene3D" id="3.90.1150.10">
    <property type="entry name" value="Aspartate Aminotransferase, domain 1"/>
    <property type="match status" value="1"/>
</dbReference>
<keyword evidence="4" id="KW-1185">Reference proteome</keyword>